<dbReference type="GO" id="GO:1901982">
    <property type="term" value="F:maltose binding"/>
    <property type="evidence" value="ECO:0007669"/>
    <property type="project" value="TreeGrafter"/>
</dbReference>
<feature type="signal peptide" evidence="4">
    <location>
        <begin position="1"/>
        <end position="19"/>
    </location>
</feature>
<dbReference type="SUPFAM" id="SSF53850">
    <property type="entry name" value="Periplasmic binding protein-like II"/>
    <property type="match status" value="1"/>
</dbReference>
<feature type="chain" id="PRO_5021802778" evidence="4">
    <location>
        <begin position="20"/>
        <end position="421"/>
    </location>
</feature>
<organism evidence="5 6">
    <name type="scientific">Deinococcus cellulosilyticus (strain DSM 18568 / NBRC 106333 / KACC 11606 / 5516J-15)</name>
    <dbReference type="NCBI Taxonomy" id="1223518"/>
    <lineage>
        <taxon>Bacteria</taxon>
        <taxon>Thermotogati</taxon>
        <taxon>Deinococcota</taxon>
        <taxon>Deinococci</taxon>
        <taxon>Deinococcales</taxon>
        <taxon>Deinococcaceae</taxon>
        <taxon>Deinococcus</taxon>
    </lineage>
</organism>
<dbReference type="GO" id="GO:0015768">
    <property type="term" value="P:maltose transport"/>
    <property type="evidence" value="ECO:0007669"/>
    <property type="project" value="TreeGrafter"/>
</dbReference>
<gene>
    <name evidence="5" type="ORF">DC3_49420</name>
</gene>
<evidence type="ECO:0000256" key="4">
    <source>
        <dbReference type="SAM" id="SignalP"/>
    </source>
</evidence>
<dbReference type="AlphaFoldDB" id="A0A511N9S1"/>
<dbReference type="RefSeq" id="WP_146889619.1">
    <property type="nucleotide sequence ID" value="NZ_BJXB01000032.1"/>
</dbReference>
<dbReference type="EMBL" id="BJXB01000032">
    <property type="protein sequence ID" value="GEM49307.1"/>
    <property type="molecule type" value="Genomic_DNA"/>
</dbReference>
<dbReference type="PANTHER" id="PTHR30061">
    <property type="entry name" value="MALTOSE-BINDING PERIPLASMIC PROTEIN"/>
    <property type="match status" value="1"/>
</dbReference>
<dbReference type="InterPro" id="IPR006059">
    <property type="entry name" value="SBP"/>
</dbReference>
<comment type="caution">
    <text evidence="5">The sequence shown here is derived from an EMBL/GenBank/DDBJ whole genome shotgun (WGS) entry which is preliminary data.</text>
</comment>
<keyword evidence="6" id="KW-1185">Reference proteome</keyword>
<name>A0A511N9S1_DEIC1</name>
<dbReference type="Pfam" id="PF01547">
    <property type="entry name" value="SBP_bac_1"/>
    <property type="match status" value="1"/>
</dbReference>
<comment type="similarity">
    <text evidence="1">Belongs to the bacterial solute-binding protein 1 family.</text>
</comment>
<accession>A0A511N9S1</accession>
<dbReference type="CDD" id="cd13585">
    <property type="entry name" value="PBP2_TMBP_like"/>
    <property type="match status" value="1"/>
</dbReference>
<evidence type="ECO:0000256" key="3">
    <source>
        <dbReference type="ARBA" id="ARBA00022729"/>
    </source>
</evidence>
<dbReference type="GO" id="GO:0055052">
    <property type="term" value="C:ATP-binding cassette (ABC) transporter complex, substrate-binding subunit-containing"/>
    <property type="evidence" value="ECO:0007669"/>
    <property type="project" value="TreeGrafter"/>
</dbReference>
<dbReference type="OrthoDB" id="383937at2"/>
<evidence type="ECO:0000256" key="1">
    <source>
        <dbReference type="ARBA" id="ARBA00008520"/>
    </source>
</evidence>
<keyword evidence="3 4" id="KW-0732">Signal</keyword>
<reference evidence="5 6" key="1">
    <citation type="submission" date="2019-07" db="EMBL/GenBank/DDBJ databases">
        <title>Whole genome shotgun sequence of Deinococcus cellulosilyticus NBRC 106333.</title>
        <authorList>
            <person name="Hosoyama A."/>
            <person name="Uohara A."/>
            <person name="Ohji S."/>
            <person name="Ichikawa N."/>
        </authorList>
    </citation>
    <scope>NUCLEOTIDE SEQUENCE [LARGE SCALE GENOMIC DNA]</scope>
    <source>
        <strain evidence="5 6">NBRC 106333</strain>
    </source>
</reference>
<dbReference type="PANTHER" id="PTHR30061:SF50">
    <property type="entry name" value="MALTOSE_MALTODEXTRIN-BINDING PERIPLASMIC PROTEIN"/>
    <property type="match status" value="1"/>
</dbReference>
<keyword evidence="2" id="KW-0813">Transport</keyword>
<sequence length="421" mass="46243">MKKAFGLTLSLLALGIASAQKVTIDYATWDATRQKTDEALIAAFEKANPTIDVKYNLVPWGVYWQKAAAMTAGGSTFDVMWMNLDNFPFYQSQGALAPLSVPEKSLSAINKNMLDPYRVGGKLYGVPLGPQAVTVFVNRALFKERGVAIPTKEWTWDQMLDAAKKLTFEKDGKKIWGINAQDLQIDLEYGMSFYYSNGGKGVIRKSGKTFKANLDRTFSDTAQKLSDLIYKHKVSAGPADVGQQGYQQFLAGQVGIFVEGSWMVPVWSQNPDLDWAYAPFPSLQKGKAARPVFSAHALVVPAGSKNKEAANKLIEWLNTSTQAQRMIAQKGLLPTLADEYRTQYLQALPGRNAGVVFDQLKNSVIINSDVRNLSNLPEVLTALNTSMNLVWTGNAKVADAVKNATKDMQNLLNQGKVIGSN</sequence>
<evidence type="ECO:0000313" key="5">
    <source>
        <dbReference type="EMBL" id="GEM49307.1"/>
    </source>
</evidence>
<protein>
    <submittedName>
        <fullName evidence="5">ABC transporter substrate-binding protein</fullName>
    </submittedName>
</protein>
<proteinExistence type="inferred from homology"/>
<evidence type="ECO:0000256" key="2">
    <source>
        <dbReference type="ARBA" id="ARBA00022448"/>
    </source>
</evidence>
<evidence type="ECO:0000313" key="6">
    <source>
        <dbReference type="Proteomes" id="UP000321306"/>
    </source>
</evidence>
<dbReference type="GO" id="GO:0042956">
    <property type="term" value="P:maltodextrin transmembrane transport"/>
    <property type="evidence" value="ECO:0007669"/>
    <property type="project" value="TreeGrafter"/>
</dbReference>
<dbReference type="Proteomes" id="UP000321306">
    <property type="component" value="Unassembled WGS sequence"/>
</dbReference>
<dbReference type="Gene3D" id="3.40.190.10">
    <property type="entry name" value="Periplasmic binding protein-like II"/>
    <property type="match status" value="1"/>
</dbReference>